<evidence type="ECO:0000313" key="1">
    <source>
        <dbReference type="EMBL" id="OGY44429.1"/>
    </source>
</evidence>
<dbReference type="STRING" id="1797532.A2729_02080"/>
<sequence length="126" mass="14610">MKKIYFIFIIFGLILAGCNLKQNYTMQYGFSNEIITESKFEETSDGFKLKIPFADFGCEIKKTKAVLERKEKTFTITIFDNQAAKRCSEKFFAEVTGIPKGEYWLKVIYLKETGQQEVFSQVLVID</sequence>
<gene>
    <name evidence="1" type="ORF">A2729_02080</name>
</gene>
<dbReference type="PROSITE" id="PS51257">
    <property type="entry name" value="PROKAR_LIPOPROTEIN"/>
    <property type="match status" value="1"/>
</dbReference>
<reference evidence="1 2" key="1">
    <citation type="journal article" date="2016" name="Nat. Commun.">
        <title>Thousands of microbial genomes shed light on interconnected biogeochemical processes in an aquifer system.</title>
        <authorList>
            <person name="Anantharaman K."/>
            <person name="Brown C.T."/>
            <person name="Hug L.A."/>
            <person name="Sharon I."/>
            <person name="Castelle C.J."/>
            <person name="Probst A.J."/>
            <person name="Thomas B.C."/>
            <person name="Singh A."/>
            <person name="Wilkins M.J."/>
            <person name="Karaoz U."/>
            <person name="Brodie E.L."/>
            <person name="Williams K.H."/>
            <person name="Hubbard S.S."/>
            <person name="Banfield J.F."/>
        </authorList>
    </citation>
    <scope>NUCLEOTIDE SEQUENCE [LARGE SCALE GENOMIC DNA]</scope>
</reference>
<accession>A0A1G1XWH8</accession>
<evidence type="ECO:0000313" key="2">
    <source>
        <dbReference type="Proteomes" id="UP000178930"/>
    </source>
</evidence>
<protein>
    <recommendedName>
        <fullName evidence="3">Lipoprotein</fullName>
    </recommendedName>
</protein>
<dbReference type="EMBL" id="MHIB01000016">
    <property type="protein sequence ID" value="OGY44429.1"/>
    <property type="molecule type" value="Genomic_DNA"/>
</dbReference>
<organism evidence="1 2">
    <name type="scientific">Candidatus Buchananbacteria bacterium RIFCSPHIGHO2_01_FULL_39_14</name>
    <dbReference type="NCBI Taxonomy" id="1797532"/>
    <lineage>
        <taxon>Bacteria</taxon>
        <taxon>Candidatus Buchananiibacteriota</taxon>
    </lineage>
</organism>
<comment type="caution">
    <text evidence="1">The sequence shown here is derived from an EMBL/GenBank/DDBJ whole genome shotgun (WGS) entry which is preliminary data.</text>
</comment>
<dbReference type="AlphaFoldDB" id="A0A1G1XWH8"/>
<dbReference type="Proteomes" id="UP000178930">
    <property type="component" value="Unassembled WGS sequence"/>
</dbReference>
<name>A0A1G1XWH8_9BACT</name>
<evidence type="ECO:0008006" key="3">
    <source>
        <dbReference type="Google" id="ProtNLM"/>
    </source>
</evidence>
<proteinExistence type="predicted"/>